<dbReference type="PROSITE" id="PS51635">
    <property type="entry name" value="PNPLA"/>
    <property type="match status" value="1"/>
</dbReference>
<dbReference type="RefSeq" id="WP_089514941.1">
    <property type="nucleotide sequence ID" value="NZ_NJGG01000001.1"/>
</dbReference>
<evidence type="ECO:0000313" key="4">
    <source>
        <dbReference type="EMBL" id="OXL15904.1"/>
    </source>
</evidence>
<proteinExistence type="predicted"/>
<comment type="caution">
    <text evidence="4">The sequence shown here is derived from an EMBL/GenBank/DDBJ whole genome shotgun (WGS) entry which is preliminary data.</text>
</comment>
<keyword evidence="2" id="KW-0378">Hydrolase</keyword>
<dbReference type="EMBL" id="NJGG01000001">
    <property type="protein sequence ID" value="OXL15904.1"/>
    <property type="molecule type" value="Genomic_DNA"/>
</dbReference>
<dbReference type="AlphaFoldDB" id="A0A229FVD1"/>
<evidence type="ECO:0000256" key="2">
    <source>
        <dbReference type="PROSITE-ProRule" id="PRU01161"/>
    </source>
</evidence>
<dbReference type="Gene3D" id="3.40.1090.10">
    <property type="entry name" value="Cytosolic phospholipase A2 catalytic domain"/>
    <property type="match status" value="1"/>
</dbReference>
<dbReference type="InterPro" id="IPR002641">
    <property type="entry name" value="PNPLA_dom"/>
</dbReference>
<dbReference type="OrthoDB" id="5508529at2"/>
<feature type="active site" description="Nucleophile" evidence="2">
    <location>
        <position position="40"/>
    </location>
</feature>
<organism evidence="4 5">
    <name type="scientific">Polynucleobacter cosmopolitanus</name>
    <dbReference type="NCBI Taxonomy" id="351345"/>
    <lineage>
        <taxon>Bacteria</taxon>
        <taxon>Pseudomonadati</taxon>
        <taxon>Pseudomonadota</taxon>
        <taxon>Betaproteobacteria</taxon>
        <taxon>Burkholderiales</taxon>
        <taxon>Burkholderiaceae</taxon>
        <taxon>Polynucleobacter</taxon>
    </lineage>
</organism>
<dbReference type="GO" id="GO:0016787">
    <property type="term" value="F:hydrolase activity"/>
    <property type="evidence" value="ECO:0007669"/>
    <property type="project" value="UniProtKB-UniRule"/>
</dbReference>
<keyword evidence="1 2" id="KW-0443">Lipid metabolism</keyword>
<sequence>MQFDQIVLAGGGNRCWWQAGFWNVLNQAIPQHPKKIVAVSAGAATACLFSARPGHEGAQWGLHYYAKALAAISSNVDWKNLFSNQPLFPHYRLYRAALENILADGFERIQEGPEILIGLAKTPSYLSPKISVVMGLLAYELEKKLKRPLHPQSGKFLGFSRLFVSSKTCANINELIETILQSSCTPPFTPVMYRDGQAILDGGLIDNVPIDGLTPAAAGEKNQEALILLTRRYDLPNPFIQELPGLRLTYIQPSQKVPISSWDYSRHDLMPEAYELGKSDARQAITDGIFG</sequence>
<feature type="short sequence motif" description="DGA/G" evidence="2">
    <location>
        <begin position="201"/>
        <end position="203"/>
    </location>
</feature>
<feature type="domain" description="PNPLA" evidence="3">
    <location>
        <begin position="6"/>
        <end position="214"/>
    </location>
</feature>
<dbReference type="Pfam" id="PF01734">
    <property type="entry name" value="Patatin"/>
    <property type="match status" value="1"/>
</dbReference>
<name>A0A229FVD1_9BURK</name>
<protein>
    <submittedName>
        <fullName evidence="4">Patatin</fullName>
    </submittedName>
</protein>
<dbReference type="GO" id="GO:0016042">
    <property type="term" value="P:lipid catabolic process"/>
    <property type="evidence" value="ECO:0007669"/>
    <property type="project" value="UniProtKB-UniRule"/>
</dbReference>
<keyword evidence="2" id="KW-0442">Lipid degradation</keyword>
<reference evidence="4 5" key="1">
    <citation type="submission" date="2017-06" db="EMBL/GenBank/DDBJ databases">
        <title>Reclassification of a Polynucleobacter cosmopolitanus strain isolated from tropical Lake Victoria as Polynucleobacter victoriensis comb. nov.</title>
        <authorList>
            <person name="Hahn M.W."/>
        </authorList>
    </citation>
    <scope>NUCLEOTIDE SEQUENCE [LARGE SCALE GENOMIC DNA]</scope>
    <source>
        <strain evidence="4 5">MWH-MoIso2</strain>
    </source>
</reference>
<dbReference type="InterPro" id="IPR016035">
    <property type="entry name" value="Acyl_Trfase/lysoPLipase"/>
</dbReference>
<dbReference type="SUPFAM" id="SSF52151">
    <property type="entry name" value="FabD/lysophospholipase-like"/>
    <property type="match status" value="1"/>
</dbReference>
<gene>
    <name evidence="4" type="ORF">AOC33_02065</name>
</gene>
<evidence type="ECO:0000256" key="1">
    <source>
        <dbReference type="ARBA" id="ARBA00023098"/>
    </source>
</evidence>
<comment type="caution">
    <text evidence="2">Lacks conserved residue(s) required for the propagation of feature annotation.</text>
</comment>
<dbReference type="Proteomes" id="UP000215188">
    <property type="component" value="Unassembled WGS sequence"/>
</dbReference>
<evidence type="ECO:0000313" key="5">
    <source>
        <dbReference type="Proteomes" id="UP000215188"/>
    </source>
</evidence>
<feature type="active site" description="Proton acceptor" evidence="2">
    <location>
        <position position="201"/>
    </location>
</feature>
<evidence type="ECO:0000259" key="3">
    <source>
        <dbReference type="PROSITE" id="PS51635"/>
    </source>
</evidence>
<accession>A0A229FVD1</accession>
<keyword evidence="5" id="KW-1185">Reference proteome</keyword>